<sequence length="177" mass="20700">MKAFLNTKKLSLSLFFIYLFILTWVIVAKMDWSLLKSSNLSWLHNPKLLLHPGVTWRSINLVPFRNGNFDPMEVLLNIVFFIPFSIYIKVLNPKRSGISAIFLGFLLSFIYESTQYVFKIGFPDITDLITNTLGAIIGVLFINFLSLFLKNNLRIFTNFLLIIFTFYILYEIYYVIL</sequence>
<dbReference type="InterPro" id="IPR006976">
    <property type="entry name" value="VanZ-like"/>
</dbReference>
<feature type="transmembrane region" description="Helical" evidence="1">
    <location>
        <begin position="12"/>
        <end position="30"/>
    </location>
</feature>
<organism evidence="3 4">
    <name type="scientific">Gemella sanguinis</name>
    <dbReference type="NCBI Taxonomy" id="84135"/>
    <lineage>
        <taxon>Bacteria</taxon>
        <taxon>Bacillati</taxon>
        <taxon>Bacillota</taxon>
        <taxon>Bacilli</taxon>
        <taxon>Bacillales</taxon>
        <taxon>Gemellaceae</taxon>
        <taxon>Gemella</taxon>
    </lineage>
</organism>
<proteinExistence type="predicted"/>
<dbReference type="STRING" id="84135.GCA_001052115_00308"/>
<evidence type="ECO:0000313" key="3">
    <source>
        <dbReference type="EMBL" id="PMC52639.1"/>
    </source>
</evidence>
<dbReference type="PANTHER" id="PTHR36834:SF2">
    <property type="entry name" value="MEMBRANE PROTEIN"/>
    <property type="match status" value="1"/>
</dbReference>
<comment type="caution">
    <text evidence="3">The sequence shown here is derived from an EMBL/GenBank/DDBJ whole genome shotgun (WGS) entry which is preliminary data.</text>
</comment>
<protein>
    <submittedName>
        <fullName evidence="3">Antibiotic resistance protein VanZ</fullName>
    </submittedName>
</protein>
<dbReference type="OrthoDB" id="4822551at2"/>
<name>A0A2N6SFJ6_9BACL</name>
<feature type="transmembrane region" description="Helical" evidence="1">
    <location>
        <begin position="156"/>
        <end position="176"/>
    </location>
</feature>
<evidence type="ECO:0000259" key="2">
    <source>
        <dbReference type="Pfam" id="PF04892"/>
    </source>
</evidence>
<accession>A0A2N6SFJ6</accession>
<dbReference type="AlphaFoldDB" id="A0A2N6SFJ6"/>
<evidence type="ECO:0000256" key="1">
    <source>
        <dbReference type="SAM" id="Phobius"/>
    </source>
</evidence>
<gene>
    <name evidence="3" type="ORF">CJ218_04150</name>
</gene>
<keyword evidence="1" id="KW-1133">Transmembrane helix</keyword>
<dbReference type="InterPro" id="IPR053150">
    <property type="entry name" value="Teicoplanin_resist-assoc"/>
</dbReference>
<keyword evidence="1" id="KW-0472">Membrane</keyword>
<evidence type="ECO:0000313" key="4">
    <source>
        <dbReference type="Proteomes" id="UP000235670"/>
    </source>
</evidence>
<dbReference type="PANTHER" id="PTHR36834">
    <property type="entry name" value="MEMBRANE PROTEIN-RELATED"/>
    <property type="match status" value="1"/>
</dbReference>
<dbReference type="Proteomes" id="UP000235670">
    <property type="component" value="Unassembled WGS sequence"/>
</dbReference>
<dbReference type="Pfam" id="PF04892">
    <property type="entry name" value="VanZ"/>
    <property type="match status" value="1"/>
</dbReference>
<reference evidence="3 4" key="1">
    <citation type="submission" date="2017-09" db="EMBL/GenBank/DDBJ databases">
        <title>Bacterial strain isolated from the female urinary microbiota.</title>
        <authorList>
            <person name="Thomas-White K."/>
            <person name="Kumar N."/>
            <person name="Forster S."/>
            <person name="Putonti C."/>
            <person name="Lawley T."/>
            <person name="Wolfe A.J."/>
        </authorList>
    </citation>
    <scope>NUCLEOTIDE SEQUENCE [LARGE SCALE GENOMIC DNA]</scope>
    <source>
        <strain evidence="3 4">UMB0186</strain>
    </source>
</reference>
<keyword evidence="1" id="KW-0812">Transmembrane</keyword>
<feature type="transmembrane region" description="Helical" evidence="1">
    <location>
        <begin position="128"/>
        <end position="149"/>
    </location>
</feature>
<feature type="domain" description="VanZ-like" evidence="2">
    <location>
        <begin position="15"/>
        <end position="144"/>
    </location>
</feature>
<feature type="transmembrane region" description="Helical" evidence="1">
    <location>
        <begin position="74"/>
        <end position="91"/>
    </location>
</feature>
<dbReference type="EMBL" id="PNGT01000003">
    <property type="protein sequence ID" value="PMC52639.1"/>
    <property type="molecule type" value="Genomic_DNA"/>
</dbReference>
<feature type="transmembrane region" description="Helical" evidence="1">
    <location>
        <begin position="98"/>
        <end position="116"/>
    </location>
</feature>
<dbReference type="RefSeq" id="WP_102189710.1">
    <property type="nucleotide sequence ID" value="NZ_PNGT01000003.1"/>
</dbReference>